<dbReference type="PANTHER" id="PTHR21503">
    <property type="entry name" value="F-BOX-CONTAINING HYPOTHETICAL PROTEIN C.ELEGANS"/>
    <property type="match status" value="1"/>
</dbReference>
<dbReference type="EMBL" id="PDUG01000001">
    <property type="protein sequence ID" value="PIC54377.1"/>
    <property type="molecule type" value="Genomic_DNA"/>
</dbReference>
<gene>
    <name evidence="1" type="primary">Cnig_chr_I.g3653</name>
    <name evidence="1" type="ORF">B9Z55_003653</name>
</gene>
<reference evidence="2" key="1">
    <citation type="submission" date="2017-10" db="EMBL/GenBank/DDBJ databases">
        <title>Rapid genome shrinkage in a self-fertile nematode reveals novel sperm competition proteins.</title>
        <authorList>
            <person name="Yin D."/>
            <person name="Schwarz E.M."/>
            <person name="Thomas C.G."/>
            <person name="Felde R.L."/>
            <person name="Korf I.F."/>
            <person name="Cutter A.D."/>
            <person name="Schartner C.M."/>
            <person name="Ralston E.J."/>
            <person name="Meyer B.J."/>
            <person name="Haag E.S."/>
        </authorList>
    </citation>
    <scope>NUCLEOTIDE SEQUENCE [LARGE SCALE GENOMIC DNA]</scope>
    <source>
        <strain evidence="2">JU1422</strain>
    </source>
</reference>
<evidence type="ECO:0000313" key="1">
    <source>
        <dbReference type="EMBL" id="PIC54377.1"/>
    </source>
</evidence>
<keyword evidence="2" id="KW-1185">Reference proteome</keyword>
<protein>
    <submittedName>
        <fullName evidence="1">Uncharacterized protein</fullName>
    </submittedName>
</protein>
<name>A0A2G5VRW7_9PELO</name>
<comment type="caution">
    <text evidence="1">The sequence shown here is derived from an EMBL/GenBank/DDBJ whole genome shotgun (WGS) entry which is preliminary data.</text>
</comment>
<dbReference type="AlphaFoldDB" id="A0A2G5VRW7"/>
<sequence length="407" mass="48509">MSSSSTPPNRKGIPLLRFPQLVRNEIFEYWDIFEIYQFSTLSKITKSISKNTKKPKTTMSLEPLEEYHQVTLKSNRGEEGNKYFKFSLCPCTEVWDKLINEYDYFRRYVNYNYHPIFAENSVETFGSLVEHVQDVFAPETEMIGFFGSSKVDEEELKSYLHWFNSYKKLGNIRRLYVYISGPAFKVFLENWKVDIGIMDARPDCSELCTVDFKVDHLITFQCDKWVDLNVLLRFDCCEASVNLNFSNQEMYLFLKDWKEGRSYHRAYCFFLGMSERAKWKKMLEGLDAELRDLRTVKRTFRFNNNRQVWDYHGGFDIKRIDGKMATVGYCDFQVTDENEPIEPYMIEEYDRVSRVWNSEDNDDEEEIEDVIVVPEGAVDEYNTEQDYIEYKKRQRNDGRCSLMMIVW</sequence>
<organism evidence="1 2">
    <name type="scientific">Caenorhabditis nigoni</name>
    <dbReference type="NCBI Taxonomy" id="1611254"/>
    <lineage>
        <taxon>Eukaryota</taxon>
        <taxon>Metazoa</taxon>
        <taxon>Ecdysozoa</taxon>
        <taxon>Nematoda</taxon>
        <taxon>Chromadorea</taxon>
        <taxon>Rhabditida</taxon>
        <taxon>Rhabditina</taxon>
        <taxon>Rhabditomorpha</taxon>
        <taxon>Rhabditoidea</taxon>
        <taxon>Rhabditidae</taxon>
        <taxon>Peloderinae</taxon>
        <taxon>Caenorhabditis</taxon>
    </lineage>
</organism>
<dbReference type="PANTHER" id="PTHR21503:SF8">
    <property type="entry name" value="F-BOX ASSOCIATED DOMAIN-CONTAINING PROTEIN-RELATED"/>
    <property type="match status" value="1"/>
</dbReference>
<dbReference type="Proteomes" id="UP000230233">
    <property type="component" value="Chromosome I"/>
</dbReference>
<evidence type="ECO:0000313" key="2">
    <source>
        <dbReference type="Proteomes" id="UP000230233"/>
    </source>
</evidence>
<accession>A0A2G5VRW7</accession>
<proteinExistence type="predicted"/>